<comment type="cofactor">
    <cofactor evidence="1">
        <name>FMN</name>
        <dbReference type="ChEBI" id="CHEBI:58210"/>
    </cofactor>
</comment>
<comment type="caution">
    <text evidence="9">The sequence shown here is derived from an EMBL/GenBank/DDBJ whole genome shotgun (WGS) entry which is preliminary data.</text>
</comment>
<keyword evidence="6" id="KW-0560">Oxidoreductase</keyword>
<dbReference type="CDD" id="cd02135">
    <property type="entry name" value="YdjA-like"/>
    <property type="match status" value="1"/>
</dbReference>
<keyword evidence="5" id="KW-0521">NADP</keyword>
<dbReference type="InterPro" id="IPR026021">
    <property type="entry name" value="YdjA-like"/>
</dbReference>
<comment type="similarity">
    <text evidence="2">Belongs to the nitroreductase family.</text>
</comment>
<organism evidence="9 10">
    <name type="scientific">Fredinandcohnia salidurans</name>
    <dbReference type="NCBI Taxonomy" id="2595041"/>
    <lineage>
        <taxon>Bacteria</taxon>
        <taxon>Bacillati</taxon>
        <taxon>Bacillota</taxon>
        <taxon>Bacilli</taxon>
        <taxon>Bacillales</taxon>
        <taxon>Bacillaceae</taxon>
        <taxon>Fredinandcohnia</taxon>
    </lineage>
</organism>
<dbReference type="RefSeq" id="WP_388036693.1">
    <property type="nucleotide sequence ID" value="NZ_JBHUEK010000010.1"/>
</dbReference>
<gene>
    <name evidence="9" type="ORF">ACFSFW_07390</name>
</gene>
<dbReference type="InterPro" id="IPR029479">
    <property type="entry name" value="Nitroreductase"/>
</dbReference>
<dbReference type="Gene3D" id="3.40.109.10">
    <property type="entry name" value="NADH Oxidase"/>
    <property type="match status" value="1"/>
</dbReference>
<evidence type="ECO:0000256" key="5">
    <source>
        <dbReference type="ARBA" id="ARBA00022857"/>
    </source>
</evidence>
<evidence type="ECO:0000256" key="2">
    <source>
        <dbReference type="ARBA" id="ARBA00007118"/>
    </source>
</evidence>
<evidence type="ECO:0000313" key="10">
    <source>
        <dbReference type="Proteomes" id="UP001597227"/>
    </source>
</evidence>
<proteinExistence type="inferred from homology"/>
<dbReference type="PANTHER" id="PTHR43821:SF1">
    <property type="entry name" value="NAD(P)H NITROREDUCTASE YDJA-RELATED"/>
    <property type="match status" value="1"/>
</dbReference>
<accession>A0ABW4MKQ1</accession>
<dbReference type="Proteomes" id="UP001597227">
    <property type="component" value="Unassembled WGS sequence"/>
</dbReference>
<dbReference type="SUPFAM" id="SSF55469">
    <property type="entry name" value="FMN-dependent nitroreductase-like"/>
    <property type="match status" value="1"/>
</dbReference>
<evidence type="ECO:0000256" key="7">
    <source>
        <dbReference type="ARBA" id="ARBA00023027"/>
    </source>
</evidence>
<dbReference type="InterPro" id="IPR052530">
    <property type="entry name" value="NAD(P)H_nitroreductase"/>
</dbReference>
<keyword evidence="7" id="KW-0520">NAD</keyword>
<feature type="domain" description="Nitroreductase" evidence="8">
    <location>
        <begin position="58"/>
        <end position="140"/>
    </location>
</feature>
<reference evidence="10" key="1">
    <citation type="journal article" date="2019" name="Int. J. Syst. Evol. Microbiol.">
        <title>The Global Catalogue of Microorganisms (GCM) 10K type strain sequencing project: providing services to taxonomists for standard genome sequencing and annotation.</title>
        <authorList>
            <consortium name="The Broad Institute Genomics Platform"/>
            <consortium name="The Broad Institute Genome Sequencing Center for Infectious Disease"/>
            <person name="Wu L."/>
            <person name="Ma J."/>
        </authorList>
    </citation>
    <scope>NUCLEOTIDE SEQUENCE [LARGE SCALE GENOMIC DNA]</scope>
    <source>
        <strain evidence="10">CCUG 15531</strain>
    </source>
</reference>
<dbReference type="EMBL" id="JBHUEK010000010">
    <property type="protein sequence ID" value="MFD1778488.1"/>
    <property type="molecule type" value="Genomic_DNA"/>
</dbReference>
<evidence type="ECO:0000256" key="3">
    <source>
        <dbReference type="ARBA" id="ARBA00022630"/>
    </source>
</evidence>
<name>A0ABW4MKQ1_9BACI</name>
<evidence type="ECO:0000259" key="8">
    <source>
        <dbReference type="Pfam" id="PF00881"/>
    </source>
</evidence>
<dbReference type="PANTHER" id="PTHR43821">
    <property type="entry name" value="NAD(P)H NITROREDUCTASE YDJA-RELATED"/>
    <property type="match status" value="1"/>
</dbReference>
<evidence type="ECO:0000313" key="9">
    <source>
        <dbReference type="EMBL" id="MFD1778488.1"/>
    </source>
</evidence>
<evidence type="ECO:0000256" key="6">
    <source>
        <dbReference type="ARBA" id="ARBA00023002"/>
    </source>
</evidence>
<keyword evidence="10" id="KW-1185">Reference proteome</keyword>
<keyword evidence="3" id="KW-0285">Flavoprotein</keyword>
<sequence>MSIVEVINTRRNIKSFKQDQIEMEKIHNWLQAGSMAPNHRMTEPWEVYVIGPETREKLNHKTNFFNAPVVLIVLSRHGASEVETYENAIATSCFVQNFLLAAWAEGVGTFWSSMANVQRNRDILGVPEGYDVIGAFGVGYPDEIKDAKERTSIQEKIRYLP</sequence>
<dbReference type="InterPro" id="IPR000415">
    <property type="entry name" value="Nitroreductase-like"/>
</dbReference>
<protein>
    <submittedName>
        <fullName evidence="9">Nitroreductase family protein</fullName>
    </submittedName>
</protein>
<evidence type="ECO:0000256" key="4">
    <source>
        <dbReference type="ARBA" id="ARBA00022643"/>
    </source>
</evidence>
<evidence type="ECO:0000256" key="1">
    <source>
        <dbReference type="ARBA" id="ARBA00001917"/>
    </source>
</evidence>
<keyword evidence="4" id="KW-0288">FMN</keyword>
<dbReference type="Pfam" id="PF00881">
    <property type="entry name" value="Nitroreductase"/>
    <property type="match status" value="1"/>
</dbReference>